<dbReference type="EC" id="5.6.2.4" evidence="9"/>
<keyword evidence="15" id="KW-1185">Reference proteome</keyword>
<dbReference type="AlphaFoldDB" id="A0A6S7DAP8"/>
<dbReference type="InterPro" id="IPR013986">
    <property type="entry name" value="DExx_box_DNA_helicase_dom_sf"/>
</dbReference>
<gene>
    <name evidence="14" type="primary">pcrA_1</name>
    <name evidence="14" type="ORF">LMG26788_03362</name>
</gene>
<evidence type="ECO:0000313" key="15">
    <source>
        <dbReference type="Proteomes" id="UP000494203"/>
    </source>
</evidence>
<dbReference type="Gene3D" id="1.10.486.10">
    <property type="entry name" value="PCRA, domain 4"/>
    <property type="match status" value="1"/>
</dbReference>
<evidence type="ECO:0000256" key="8">
    <source>
        <dbReference type="ARBA" id="ARBA00034617"/>
    </source>
</evidence>
<evidence type="ECO:0000259" key="13">
    <source>
        <dbReference type="PROSITE" id="PS51198"/>
    </source>
</evidence>
<comment type="catalytic activity">
    <reaction evidence="8">
        <text>Couples ATP hydrolysis with the unwinding of duplex DNA by translocating in the 3'-5' direction.</text>
        <dbReference type="EC" id="5.6.2.4"/>
    </reaction>
</comment>
<keyword evidence="6" id="KW-0238">DNA-binding</keyword>
<comment type="catalytic activity">
    <reaction evidence="11">
        <text>ATP + H2O = ADP + phosphate + H(+)</text>
        <dbReference type="Rhea" id="RHEA:13065"/>
        <dbReference type="ChEBI" id="CHEBI:15377"/>
        <dbReference type="ChEBI" id="CHEBI:15378"/>
        <dbReference type="ChEBI" id="CHEBI:30616"/>
        <dbReference type="ChEBI" id="CHEBI:43474"/>
        <dbReference type="ChEBI" id="CHEBI:456216"/>
        <dbReference type="EC" id="5.6.2.4"/>
    </reaction>
</comment>
<evidence type="ECO:0000256" key="5">
    <source>
        <dbReference type="ARBA" id="ARBA00022840"/>
    </source>
</evidence>
<dbReference type="InterPro" id="IPR027417">
    <property type="entry name" value="P-loop_NTPase"/>
</dbReference>
<dbReference type="SUPFAM" id="SSF52540">
    <property type="entry name" value="P-loop containing nucleoside triphosphate hydrolases"/>
    <property type="match status" value="1"/>
</dbReference>
<dbReference type="Proteomes" id="UP000494203">
    <property type="component" value="Unassembled WGS sequence"/>
</dbReference>
<evidence type="ECO:0000256" key="12">
    <source>
        <dbReference type="PROSITE-ProRule" id="PRU00560"/>
    </source>
</evidence>
<reference evidence="14 15" key="1">
    <citation type="submission" date="2020-04" db="EMBL/GenBank/DDBJ databases">
        <authorList>
            <person name="De Canck E."/>
        </authorList>
    </citation>
    <scope>NUCLEOTIDE SEQUENCE [LARGE SCALE GENOMIC DNA]</scope>
    <source>
        <strain evidence="14 15">LMG 26788</strain>
    </source>
</reference>
<evidence type="ECO:0000256" key="7">
    <source>
        <dbReference type="ARBA" id="ARBA00023235"/>
    </source>
</evidence>
<keyword evidence="5 12" id="KW-0067">ATP-binding</keyword>
<evidence type="ECO:0000256" key="10">
    <source>
        <dbReference type="ARBA" id="ARBA00034923"/>
    </source>
</evidence>
<proteinExistence type="inferred from homology"/>
<keyword evidence="7" id="KW-0413">Isomerase</keyword>
<evidence type="ECO:0000256" key="4">
    <source>
        <dbReference type="ARBA" id="ARBA00022806"/>
    </source>
</evidence>
<keyword evidence="2 12" id="KW-0547">Nucleotide-binding</keyword>
<keyword evidence="3 12" id="KW-0378">Hydrolase</keyword>
<dbReference type="PANTHER" id="PTHR11070:SF2">
    <property type="entry name" value="ATP-DEPENDENT DNA HELICASE SRS2"/>
    <property type="match status" value="1"/>
</dbReference>
<evidence type="ECO:0000256" key="6">
    <source>
        <dbReference type="ARBA" id="ARBA00023125"/>
    </source>
</evidence>
<dbReference type="Pfam" id="PF13361">
    <property type="entry name" value="UvrD_C"/>
    <property type="match status" value="1"/>
</dbReference>
<evidence type="ECO:0000256" key="1">
    <source>
        <dbReference type="ARBA" id="ARBA00009922"/>
    </source>
</evidence>
<dbReference type="PROSITE" id="PS51198">
    <property type="entry name" value="UVRD_HELICASE_ATP_BIND"/>
    <property type="match status" value="1"/>
</dbReference>
<dbReference type="Gene3D" id="1.10.10.160">
    <property type="match status" value="1"/>
</dbReference>
<feature type="binding site" evidence="12">
    <location>
        <begin position="49"/>
        <end position="56"/>
    </location>
    <ligand>
        <name>ATP</name>
        <dbReference type="ChEBI" id="CHEBI:30616"/>
    </ligand>
</feature>
<protein>
    <recommendedName>
        <fullName evidence="9">DNA 3'-5' helicase</fullName>
        <ecNumber evidence="9">5.6.2.4</ecNumber>
    </recommendedName>
    <alternativeName>
        <fullName evidence="10">DNA 3'-5' helicase II</fullName>
    </alternativeName>
</protein>
<dbReference type="InterPro" id="IPR043764">
    <property type="entry name" value="DUF5710"/>
</dbReference>
<dbReference type="GO" id="GO:0016787">
    <property type="term" value="F:hydrolase activity"/>
    <property type="evidence" value="ECO:0007669"/>
    <property type="project" value="UniProtKB-UniRule"/>
</dbReference>
<dbReference type="Pfam" id="PF18974">
    <property type="entry name" value="DUF5710"/>
    <property type="match status" value="1"/>
</dbReference>
<dbReference type="GO" id="GO:0000725">
    <property type="term" value="P:recombinational repair"/>
    <property type="evidence" value="ECO:0007669"/>
    <property type="project" value="TreeGrafter"/>
</dbReference>
<dbReference type="InterPro" id="IPR000212">
    <property type="entry name" value="DNA_helicase_UvrD/REP"/>
</dbReference>
<evidence type="ECO:0000256" key="3">
    <source>
        <dbReference type="ARBA" id="ARBA00022801"/>
    </source>
</evidence>
<comment type="similarity">
    <text evidence="1">Belongs to the helicase family. UvrD subfamily.</text>
</comment>
<keyword evidence="4 12" id="KW-0347">Helicase</keyword>
<sequence>MTAASFVSPSSTYMTTSSISVQFTPTGFTPTDEQRNIQGSRHRTNLVIANAGAAKTTTLALRIGEAISRGMAPEDILALTFTDEAKQVMQTRLTAIGIAYNTARRVRVQTVEEFSRTVLSRLEDNVPVSLHAAREQRAFALSALENVGPNNPDRADALDISTHNTAISQFLENLLRLKATMTLARDEAGTDPDSAAESLGIPLGDYLWAVEYERQRIDAFGYVEARGFFDATYDLACTLRATPEMHEALPAAFKLVVCDELHDVNEASFCIIESLLNVHKPYFVGVGDKDQVIYSHLGADCSFLQYRIAASFPGCVAFPLSMTYRHGPHLAYAMEAFKNKIVDSTLPLHTEIREAPYGAVPGACGQQVVQAILQWKNDGKALDGCCILLRDHHQSIEVENALMRAQVQYRTLTMKSYLRRDEILFLRGMLAIALGDFHNVASADTRSAIVEALATFAEVPLTPDELNEAKATISKDPATLEYFFKGQIQRVGNPAARTRIENAVMHLRGLESGAPAHTAFEAVCELVDMEKLARRLYVHPYEAAVVTKSVKGFIAAARDLKLNLPDFSAWIGAAEMFVGARPGKNMVLLDCVANVKGKEFEHVILPFLDQGEFPNPLRARPEEENLFYVAATRAKSRLTLIPTEDPAQRSPFIAQMQLTSTQNRANNAVRRNLALPTASVGQRDLKVAYANRDVVKALGAQWDRTRKVWYVPGHLDLEPFKNWLAQP</sequence>
<dbReference type="EMBL" id="CADIKZ010000009">
    <property type="protein sequence ID" value="CAB3882577.1"/>
    <property type="molecule type" value="Genomic_DNA"/>
</dbReference>
<feature type="domain" description="UvrD-like helicase ATP-binding" evidence="13">
    <location>
        <begin position="28"/>
        <end position="327"/>
    </location>
</feature>
<organism evidence="14 15">
    <name type="scientific">Achromobacter pulmonis</name>
    <dbReference type="NCBI Taxonomy" id="1389932"/>
    <lineage>
        <taxon>Bacteria</taxon>
        <taxon>Pseudomonadati</taxon>
        <taxon>Pseudomonadota</taxon>
        <taxon>Betaproteobacteria</taxon>
        <taxon>Burkholderiales</taxon>
        <taxon>Alcaligenaceae</taxon>
        <taxon>Achromobacter</taxon>
    </lineage>
</organism>
<evidence type="ECO:0000313" key="14">
    <source>
        <dbReference type="EMBL" id="CAB3882577.1"/>
    </source>
</evidence>
<name>A0A6S7DAP8_9BURK</name>
<evidence type="ECO:0000256" key="2">
    <source>
        <dbReference type="ARBA" id="ARBA00022741"/>
    </source>
</evidence>
<evidence type="ECO:0000256" key="11">
    <source>
        <dbReference type="ARBA" id="ARBA00048988"/>
    </source>
</evidence>
<evidence type="ECO:0000256" key="9">
    <source>
        <dbReference type="ARBA" id="ARBA00034808"/>
    </source>
</evidence>
<dbReference type="GO" id="GO:0003677">
    <property type="term" value="F:DNA binding"/>
    <property type="evidence" value="ECO:0007669"/>
    <property type="project" value="UniProtKB-KW"/>
</dbReference>
<dbReference type="PANTHER" id="PTHR11070">
    <property type="entry name" value="UVRD / RECB / PCRA DNA HELICASE FAMILY MEMBER"/>
    <property type="match status" value="1"/>
</dbReference>
<dbReference type="GO" id="GO:0043138">
    <property type="term" value="F:3'-5' DNA helicase activity"/>
    <property type="evidence" value="ECO:0007669"/>
    <property type="project" value="UniProtKB-EC"/>
</dbReference>
<dbReference type="InterPro" id="IPR014016">
    <property type="entry name" value="UvrD-like_ATP-bd"/>
</dbReference>
<dbReference type="InterPro" id="IPR014017">
    <property type="entry name" value="DNA_helicase_UvrD-like_C"/>
</dbReference>
<dbReference type="Pfam" id="PF00580">
    <property type="entry name" value="UvrD-helicase"/>
    <property type="match status" value="1"/>
</dbReference>
<dbReference type="Gene3D" id="3.40.50.300">
    <property type="entry name" value="P-loop containing nucleotide triphosphate hydrolases"/>
    <property type="match status" value="2"/>
</dbReference>
<accession>A0A6S7DAP8</accession>
<dbReference type="GO" id="GO:0005524">
    <property type="term" value="F:ATP binding"/>
    <property type="evidence" value="ECO:0007669"/>
    <property type="project" value="UniProtKB-UniRule"/>
</dbReference>